<evidence type="ECO:0000313" key="6">
    <source>
        <dbReference type="EMBL" id="PKY87534.1"/>
    </source>
</evidence>
<dbReference type="GO" id="GO:0015833">
    <property type="term" value="P:peptide transport"/>
    <property type="evidence" value="ECO:0007669"/>
    <property type="project" value="TreeGrafter"/>
</dbReference>
<dbReference type="PIRSF" id="PIRSF002741">
    <property type="entry name" value="MppA"/>
    <property type="match status" value="1"/>
</dbReference>
<dbReference type="GO" id="GO:1904680">
    <property type="term" value="F:peptide transmembrane transporter activity"/>
    <property type="evidence" value="ECO:0007669"/>
    <property type="project" value="TreeGrafter"/>
</dbReference>
<feature type="signal peptide" evidence="4">
    <location>
        <begin position="1"/>
        <end position="23"/>
    </location>
</feature>
<evidence type="ECO:0000256" key="2">
    <source>
        <dbReference type="ARBA" id="ARBA00022448"/>
    </source>
</evidence>
<dbReference type="Gene3D" id="3.90.76.10">
    <property type="entry name" value="Dipeptide-binding Protein, Domain 1"/>
    <property type="match status" value="1"/>
</dbReference>
<comment type="similarity">
    <text evidence="1">Belongs to the bacterial solute-binding protein 5 family.</text>
</comment>
<dbReference type="InterPro" id="IPR000914">
    <property type="entry name" value="SBP_5_dom"/>
</dbReference>
<dbReference type="InterPro" id="IPR039424">
    <property type="entry name" value="SBP_5"/>
</dbReference>
<comment type="caution">
    <text evidence="6">The sequence shown here is derived from an EMBL/GenBank/DDBJ whole genome shotgun (WGS) entry which is preliminary data.</text>
</comment>
<gene>
    <name evidence="6" type="ORF">CYJ57_07320</name>
</gene>
<dbReference type="PANTHER" id="PTHR30290:SF9">
    <property type="entry name" value="OLIGOPEPTIDE-BINDING PROTEIN APPA"/>
    <property type="match status" value="1"/>
</dbReference>
<dbReference type="Gene3D" id="3.10.105.10">
    <property type="entry name" value="Dipeptide-binding Protein, Domain 3"/>
    <property type="match status" value="1"/>
</dbReference>
<feature type="domain" description="Solute-binding protein family 5" evidence="5">
    <location>
        <begin position="76"/>
        <end position="408"/>
    </location>
</feature>
<feature type="chain" id="PRO_5038332310" description="Solute-binding protein family 5 domain-containing protein" evidence="4">
    <location>
        <begin position="24"/>
        <end position="500"/>
    </location>
</feature>
<dbReference type="PANTHER" id="PTHR30290">
    <property type="entry name" value="PERIPLASMIC BINDING COMPONENT OF ABC TRANSPORTER"/>
    <property type="match status" value="1"/>
</dbReference>
<dbReference type="SUPFAM" id="SSF53850">
    <property type="entry name" value="Periplasmic binding protein-like II"/>
    <property type="match status" value="1"/>
</dbReference>
<protein>
    <recommendedName>
        <fullName evidence="5">Solute-binding protein family 5 domain-containing protein</fullName>
    </recommendedName>
</protein>
<dbReference type="GO" id="GO:0042597">
    <property type="term" value="C:periplasmic space"/>
    <property type="evidence" value="ECO:0007669"/>
    <property type="project" value="UniProtKB-ARBA"/>
</dbReference>
<evidence type="ECO:0000256" key="1">
    <source>
        <dbReference type="ARBA" id="ARBA00005695"/>
    </source>
</evidence>
<keyword evidence="2" id="KW-0813">Transport</keyword>
<dbReference type="InterPro" id="IPR030678">
    <property type="entry name" value="Peptide/Ni-bd"/>
</dbReference>
<evidence type="ECO:0000313" key="7">
    <source>
        <dbReference type="Proteomes" id="UP000234384"/>
    </source>
</evidence>
<reference evidence="6 7" key="1">
    <citation type="submission" date="2017-12" db="EMBL/GenBank/DDBJ databases">
        <title>Phylogenetic diversity of female urinary microbiome.</title>
        <authorList>
            <person name="Thomas-White K."/>
            <person name="Wolfe A.J."/>
        </authorList>
    </citation>
    <scope>NUCLEOTIDE SEQUENCE [LARGE SCALE GENOMIC DNA]</scope>
    <source>
        <strain evidence="6 7">UMB0898</strain>
    </source>
</reference>
<keyword evidence="3 4" id="KW-0732">Signal</keyword>
<dbReference type="AlphaFoldDB" id="A0A2I1JVV7"/>
<dbReference type="OrthoDB" id="9796817at2"/>
<dbReference type="Gene3D" id="3.40.190.10">
    <property type="entry name" value="Periplasmic binding protein-like II"/>
    <property type="match status" value="1"/>
</dbReference>
<evidence type="ECO:0000256" key="3">
    <source>
        <dbReference type="ARBA" id="ARBA00022729"/>
    </source>
</evidence>
<accession>A0A2I1JVV7</accession>
<dbReference type="Proteomes" id="UP000234384">
    <property type="component" value="Unassembled WGS sequence"/>
</dbReference>
<dbReference type="EMBL" id="PKHE01000026">
    <property type="protein sequence ID" value="PKY87534.1"/>
    <property type="molecule type" value="Genomic_DNA"/>
</dbReference>
<evidence type="ECO:0000259" key="5">
    <source>
        <dbReference type="Pfam" id="PF00496"/>
    </source>
</evidence>
<proteinExistence type="inferred from homology"/>
<dbReference type="GO" id="GO:0043190">
    <property type="term" value="C:ATP-binding cassette (ABC) transporter complex"/>
    <property type="evidence" value="ECO:0007669"/>
    <property type="project" value="InterPro"/>
</dbReference>
<organism evidence="6 7">
    <name type="scientific">Falseniella ignava</name>
    <dbReference type="NCBI Taxonomy" id="137730"/>
    <lineage>
        <taxon>Bacteria</taxon>
        <taxon>Bacillati</taxon>
        <taxon>Bacillota</taxon>
        <taxon>Bacilli</taxon>
        <taxon>Lactobacillales</taxon>
        <taxon>Aerococcaceae</taxon>
        <taxon>Falseniella</taxon>
    </lineage>
</organism>
<evidence type="ECO:0000256" key="4">
    <source>
        <dbReference type="SAM" id="SignalP"/>
    </source>
</evidence>
<name>A0A2I1JVV7_9LACT</name>
<dbReference type="RefSeq" id="WP_101954724.1">
    <property type="nucleotide sequence ID" value="NZ_PKHE01000026.1"/>
</dbReference>
<sequence>MKKTIAFMMVALLCLSQMVLSPAQVESASEFDANRLRVAYSVDPDGLDPQRTVAASTFQVTSNIYDTLVKVTPAGELQPGLAESWEVSEDGLQITFKLVEGVQFHNGEPFNAQAVVNSFERLKGEDSPRAKDYQNIIEMEAVSEYEVRFTTEELDVDLPSKFAYAWTAIVETGVADSLRTQPVGTGSYRLVEWTPQERILLEAYEGALTQAQIRTVEMRNIPDPQARVLAMQSGEVDFMSISGEQRPLVETISGYQVIANPMNGIQLMPMNQENEYLKDPQVRRAIAMAVNKESLIEHIFADDGQKIGSHYPPILANYVDLSEHMPYDVEGAKQLMEEAGYGDGFKLKMYLPKDYQMYVDAGQVIAEELKQLKIQVEIEVVEWAYWLENVYQGRQYDLTVVGHTGRLDSYQWLARYHSESPENYFNYSNERVDEILETVSQIQDATERDVLYQELQTILAEEVPAVYIQSPAQLIAMREEIQGYETYPIDIMPYSDLSYR</sequence>
<dbReference type="Pfam" id="PF00496">
    <property type="entry name" value="SBP_bac_5"/>
    <property type="match status" value="1"/>
</dbReference>